<evidence type="ECO:0000313" key="3">
    <source>
        <dbReference type="Proteomes" id="UP001445335"/>
    </source>
</evidence>
<dbReference type="EMBL" id="JALJOU010000001">
    <property type="protein sequence ID" value="KAK9846392.1"/>
    <property type="molecule type" value="Genomic_DNA"/>
</dbReference>
<keyword evidence="3" id="KW-1185">Reference proteome</keyword>
<dbReference type="PANTHER" id="PTHR39156">
    <property type="entry name" value="RIBONUCLEASE M5"/>
    <property type="match status" value="1"/>
</dbReference>
<dbReference type="InterPro" id="IPR025156">
    <property type="entry name" value="RNase_M5_C"/>
</dbReference>
<dbReference type="Proteomes" id="UP001445335">
    <property type="component" value="Unassembled WGS sequence"/>
</dbReference>
<reference evidence="2 3" key="1">
    <citation type="journal article" date="2024" name="Nat. Commun.">
        <title>Phylogenomics reveals the evolutionary origins of lichenization in chlorophyte algae.</title>
        <authorList>
            <person name="Puginier C."/>
            <person name="Libourel C."/>
            <person name="Otte J."/>
            <person name="Skaloud P."/>
            <person name="Haon M."/>
            <person name="Grisel S."/>
            <person name="Petersen M."/>
            <person name="Berrin J.G."/>
            <person name="Delaux P.M."/>
            <person name="Dal Grande F."/>
            <person name="Keller J."/>
        </authorList>
    </citation>
    <scope>NUCLEOTIDE SEQUENCE [LARGE SCALE GENOMIC DNA]</scope>
    <source>
        <strain evidence="2 3">SAG 245.80</strain>
    </source>
</reference>
<feature type="domain" description="Ribonuclease M5 C-terminal" evidence="1">
    <location>
        <begin position="37"/>
        <end position="137"/>
    </location>
</feature>
<evidence type="ECO:0000313" key="2">
    <source>
        <dbReference type="EMBL" id="KAK9846392.1"/>
    </source>
</evidence>
<gene>
    <name evidence="2" type="ORF">WJX81_002891</name>
</gene>
<protein>
    <recommendedName>
        <fullName evidence="1">Ribonuclease M5 C-terminal domain-containing protein</fullName>
    </recommendedName>
</protein>
<name>A0AAW1SJA1_9CHLO</name>
<accession>A0AAW1SJA1</accession>
<dbReference type="GO" id="GO:0043822">
    <property type="term" value="F:ribonuclease M5 activity"/>
    <property type="evidence" value="ECO:0007669"/>
    <property type="project" value="TreeGrafter"/>
</dbReference>
<organism evidence="2 3">
    <name type="scientific">Elliptochloris bilobata</name>
    <dbReference type="NCBI Taxonomy" id="381761"/>
    <lineage>
        <taxon>Eukaryota</taxon>
        <taxon>Viridiplantae</taxon>
        <taxon>Chlorophyta</taxon>
        <taxon>core chlorophytes</taxon>
        <taxon>Trebouxiophyceae</taxon>
        <taxon>Trebouxiophyceae incertae sedis</taxon>
        <taxon>Elliptochloris clade</taxon>
        <taxon>Elliptochloris</taxon>
    </lineage>
</organism>
<sequence>MVGRQALDAALPGCRHAFVPVLSATSAQATWRHKAGNVGVEHAAPDALRAALSHPRESAAERAEFSRDDLHAWGLAGPRQLQSASQDASLQQNPVRPAALRRRLLCAQLGIGDCDGKQLLRVLNRFSFSRPEVLAALDT</sequence>
<dbReference type="Pfam" id="PF13331">
    <property type="entry name" value="DUF4093"/>
    <property type="match status" value="1"/>
</dbReference>
<dbReference type="GO" id="GO:0006364">
    <property type="term" value="P:rRNA processing"/>
    <property type="evidence" value="ECO:0007669"/>
    <property type="project" value="TreeGrafter"/>
</dbReference>
<proteinExistence type="predicted"/>
<evidence type="ECO:0000259" key="1">
    <source>
        <dbReference type="Pfam" id="PF13331"/>
    </source>
</evidence>
<dbReference type="PANTHER" id="PTHR39156:SF1">
    <property type="entry name" value="RIBONUCLEASE M5"/>
    <property type="match status" value="1"/>
</dbReference>
<comment type="caution">
    <text evidence="2">The sequence shown here is derived from an EMBL/GenBank/DDBJ whole genome shotgun (WGS) entry which is preliminary data.</text>
</comment>
<dbReference type="AlphaFoldDB" id="A0AAW1SJA1"/>